<sequence length="157" mass="18028">MSEYLENLFLEFHQAAQKARDADDKYIIIDRVYENIDDLSVFPFADVLNKIVALIEQYPELDYGGPGPFGSFIEEHKISEYSTTLLDSLYRQPSISIVGLLDRAAMENDFQNGNPVPSDLPQKFRECLEHVVSNPKTNESCREFAMTCLQDLRKRTN</sequence>
<dbReference type="Proteomes" id="UP000653156">
    <property type="component" value="Chromosome"/>
</dbReference>
<keyword evidence="2" id="KW-1185">Reference proteome</keyword>
<evidence type="ECO:0000313" key="2">
    <source>
        <dbReference type="Proteomes" id="UP000653156"/>
    </source>
</evidence>
<gene>
    <name evidence="1" type="ORF">JQU52_07640</name>
</gene>
<protein>
    <submittedName>
        <fullName evidence="1">Uncharacterized protein</fullName>
    </submittedName>
</protein>
<dbReference type="EMBL" id="CP069798">
    <property type="protein sequence ID" value="QRQ80645.1"/>
    <property type="molecule type" value="Genomic_DNA"/>
</dbReference>
<dbReference type="AlphaFoldDB" id="A0A892ZBJ6"/>
<accession>A0A892ZBJ6</accession>
<organism evidence="1 2">
    <name type="scientific">Paralysiella testudinis</name>
    <dbReference type="NCBI Taxonomy" id="2809020"/>
    <lineage>
        <taxon>Bacteria</taxon>
        <taxon>Pseudomonadati</taxon>
        <taxon>Pseudomonadota</taxon>
        <taxon>Betaproteobacteria</taxon>
        <taxon>Neisseriales</taxon>
        <taxon>Neisseriaceae</taxon>
        <taxon>Paralysiella</taxon>
    </lineage>
</organism>
<name>A0A892ZBJ6_9NEIS</name>
<dbReference type="RefSeq" id="WP_230337928.1">
    <property type="nucleotide sequence ID" value="NZ_CP069798.1"/>
</dbReference>
<evidence type="ECO:0000313" key="1">
    <source>
        <dbReference type="EMBL" id="QRQ80645.1"/>
    </source>
</evidence>
<dbReference type="KEGG" id="ptes:JQU52_07640"/>
<reference evidence="1" key="1">
    <citation type="submission" date="2021-02" db="EMBL/GenBank/DDBJ databases">
        <title>Neisseriaceae sp. 26B isolated from the cloaca of a Common Toad-headed Turtle (Mesoclemmys nasuta).</title>
        <authorList>
            <person name="Spergser J."/>
            <person name="Busse H.-J."/>
        </authorList>
    </citation>
    <scope>NUCLEOTIDE SEQUENCE</scope>
    <source>
        <strain evidence="1">26B</strain>
    </source>
</reference>
<proteinExistence type="predicted"/>